<dbReference type="Proteomes" id="UP000593574">
    <property type="component" value="Unassembled WGS sequence"/>
</dbReference>
<comment type="caution">
    <text evidence="1">The sequence shown here is derived from an EMBL/GenBank/DDBJ whole genome shotgun (WGS) entry which is preliminary data.</text>
</comment>
<gene>
    <name evidence="1" type="ORF">Golax_024462</name>
</gene>
<name>A0A7J8ZC51_9ROSI</name>
<proteinExistence type="predicted"/>
<dbReference type="EMBL" id="JABEZV010000004">
    <property type="protein sequence ID" value="MBA0709427.1"/>
    <property type="molecule type" value="Genomic_DNA"/>
</dbReference>
<evidence type="ECO:0000313" key="1">
    <source>
        <dbReference type="EMBL" id="MBA0709427.1"/>
    </source>
</evidence>
<dbReference type="AlphaFoldDB" id="A0A7J8ZC51"/>
<protein>
    <submittedName>
        <fullName evidence="1">Uncharacterized protein</fullName>
    </submittedName>
</protein>
<reference evidence="1 2" key="1">
    <citation type="journal article" date="2019" name="Genome Biol. Evol.">
        <title>Insights into the evolution of the New World diploid cottons (Gossypium, subgenus Houzingenia) based on genome sequencing.</title>
        <authorList>
            <person name="Grover C.E."/>
            <person name="Arick M.A. 2nd"/>
            <person name="Thrash A."/>
            <person name="Conover J.L."/>
            <person name="Sanders W.S."/>
            <person name="Peterson D.G."/>
            <person name="Frelichowski J.E."/>
            <person name="Scheffler J.A."/>
            <person name="Scheffler B.E."/>
            <person name="Wendel J.F."/>
        </authorList>
    </citation>
    <scope>NUCLEOTIDE SEQUENCE [LARGE SCALE GENOMIC DNA]</scope>
    <source>
        <strain evidence="1">4</strain>
        <tissue evidence="1">Leaf</tissue>
    </source>
</reference>
<evidence type="ECO:0000313" key="2">
    <source>
        <dbReference type="Proteomes" id="UP000593574"/>
    </source>
</evidence>
<sequence length="44" mass="4915">MGCAWEPTTMAHLCDPSCLREVIWLNWTGPLLGEVEGSFIKHGK</sequence>
<accession>A0A7J8ZC51</accession>
<keyword evidence="2" id="KW-1185">Reference proteome</keyword>
<organism evidence="1 2">
    <name type="scientific">Gossypium laxum</name>
    <dbReference type="NCBI Taxonomy" id="34288"/>
    <lineage>
        <taxon>Eukaryota</taxon>
        <taxon>Viridiplantae</taxon>
        <taxon>Streptophyta</taxon>
        <taxon>Embryophyta</taxon>
        <taxon>Tracheophyta</taxon>
        <taxon>Spermatophyta</taxon>
        <taxon>Magnoliopsida</taxon>
        <taxon>eudicotyledons</taxon>
        <taxon>Gunneridae</taxon>
        <taxon>Pentapetalae</taxon>
        <taxon>rosids</taxon>
        <taxon>malvids</taxon>
        <taxon>Malvales</taxon>
        <taxon>Malvaceae</taxon>
        <taxon>Malvoideae</taxon>
        <taxon>Gossypium</taxon>
    </lineage>
</organism>